<accession>A0A8J4XLZ4</accession>
<gene>
    <name evidence="2" type="ORF">GWK47_023654</name>
</gene>
<dbReference type="AlphaFoldDB" id="A0A8J4XLZ4"/>
<keyword evidence="3" id="KW-1185">Reference proteome</keyword>
<evidence type="ECO:0000313" key="2">
    <source>
        <dbReference type="EMBL" id="KAG0710016.1"/>
    </source>
</evidence>
<organism evidence="2 3">
    <name type="scientific">Chionoecetes opilio</name>
    <name type="common">Atlantic snow crab</name>
    <name type="synonym">Cancer opilio</name>
    <dbReference type="NCBI Taxonomy" id="41210"/>
    <lineage>
        <taxon>Eukaryota</taxon>
        <taxon>Metazoa</taxon>
        <taxon>Ecdysozoa</taxon>
        <taxon>Arthropoda</taxon>
        <taxon>Crustacea</taxon>
        <taxon>Multicrustacea</taxon>
        <taxon>Malacostraca</taxon>
        <taxon>Eumalacostraca</taxon>
        <taxon>Eucarida</taxon>
        <taxon>Decapoda</taxon>
        <taxon>Pleocyemata</taxon>
        <taxon>Brachyura</taxon>
        <taxon>Eubrachyura</taxon>
        <taxon>Majoidea</taxon>
        <taxon>Majidae</taxon>
        <taxon>Chionoecetes</taxon>
    </lineage>
</organism>
<proteinExistence type="predicted"/>
<comment type="caution">
    <text evidence="2">The sequence shown here is derived from an EMBL/GenBank/DDBJ whole genome shotgun (WGS) entry which is preliminary data.</text>
</comment>
<dbReference type="EMBL" id="JACEEZ010024581">
    <property type="protein sequence ID" value="KAG0710016.1"/>
    <property type="molecule type" value="Genomic_DNA"/>
</dbReference>
<feature type="compositionally biased region" description="Low complexity" evidence="1">
    <location>
        <begin position="39"/>
        <end position="49"/>
    </location>
</feature>
<feature type="compositionally biased region" description="Low complexity" evidence="1">
    <location>
        <begin position="60"/>
        <end position="70"/>
    </location>
</feature>
<name>A0A8J4XLZ4_CHIOP</name>
<protein>
    <submittedName>
        <fullName evidence="2">Uncharacterized protein</fullName>
    </submittedName>
</protein>
<feature type="region of interest" description="Disordered" evidence="1">
    <location>
        <begin position="34"/>
        <end position="137"/>
    </location>
</feature>
<evidence type="ECO:0000256" key="1">
    <source>
        <dbReference type="SAM" id="MobiDB-lite"/>
    </source>
</evidence>
<dbReference type="OrthoDB" id="6077919at2759"/>
<feature type="compositionally biased region" description="Acidic residues" evidence="1">
    <location>
        <begin position="76"/>
        <end position="85"/>
    </location>
</feature>
<evidence type="ECO:0000313" key="3">
    <source>
        <dbReference type="Proteomes" id="UP000770661"/>
    </source>
</evidence>
<sequence length="137" mass="14369">MDQLEGNVPGSTTILVAGEDSATTGVYYAIPVVMDDDNNTSNGNSNQDTANTDVTTNGTSVSSPSEGPSSLQEVNLGDEDLDDEYAQFAAEHSHLGNDEFSSDSLGGKGSIVKAEPLPLFTDPSDPSQTETIEMFTM</sequence>
<reference evidence="2" key="1">
    <citation type="submission" date="2020-07" db="EMBL/GenBank/DDBJ databases">
        <title>The High-quality genome of the commercially important snow crab, Chionoecetes opilio.</title>
        <authorList>
            <person name="Jeong J.-H."/>
            <person name="Ryu S."/>
        </authorList>
    </citation>
    <scope>NUCLEOTIDE SEQUENCE</scope>
    <source>
        <strain evidence="2">MADBK_172401_WGS</strain>
        <tissue evidence="2">Digestive gland</tissue>
    </source>
</reference>
<feature type="compositionally biased region" description="Polar residues" evidence="1">
    <location>
        <begin position="50"/>
        <end position="59"/>
    </location>
</feature>
<dbReference type="Proteomes" id="UP000770661">
    <property type="component" value="Unassembled WGS sequence"/>
</dbReference>